<dbReference type="EMBL" id="MTJN01000002">
    <property type="protein sequence ID" value="OOV06227.1"/>
    <property type="molecule type" value="Genomic_DNA"/>
</dbReference>
<name>A0A1T1AQ94_RHOFE</name>
<protein>
    <submittedName>
        <fullName evidence="3">Uncharacterized protein</fullName>
    </submittedName>
</protein>
<organism evidence="3 4">
    <name type="scientific">Rhodoferax fermentans</name>
    <dbReference type="NCBI Taxonomy" id="28066"/>
    <lineage>
        <taxon>Bacteria</taxon>
        <taxon>Pseudomonadati</taxon>
        <taxon>Pseudomonadota</taxon>
        <taxon>Betaproteobacteria</taxon>
        <taxon>Burkholderiales</taxon>
        <taxon>Comamonadaceae</taxon>
        <taxon>Rhodoferax</taxon>
    </lineage>
</organism>
<dbReference type="STRING" id="28066.RF819_05360"/>
<keyword evidence="1" id="KW-0812">Transmembrane</keyword>
<evidence type="ECO:0000256" key="1">
    <source>
        <dbReference type="SAM" id="Phobius"/>
    </source>
</evidence>
<feature type="signal peptide" evidence="2">
    <location>
        <begin position="1"/>
        <end position="23"/>
    </location>
</feature>
<feature type="chain" id="PRO_5012549309" evidence="2">
    <location>
        <begin position="24"/>
        <end position="126"/>
    </location>
</feature>
<dbReference type="OrthoDB" id="8563639at2"/>
<dbReference type="AlphaFoldDB" id="A0A1T1AQ94"/>
<keyword evidence="2" id="KW-0732">Signal</keyword>
<keyword evidence="4" id="KW-1185">Reference proteome</keyword>
<comment type="caution">
    <text evidence="3">The sequence shown here is derived from an EMBL/GenBank/DDBJ whole genome shotgun (WGS) entry which is preliminary data.</text>
</comment>
<gene>
    <name evidence="3" type="ORF">RF819_05360</name>
</gene>
<sequence>MPYAISWFLVLMLLAIWSMTAWALHAVAAWSTTGIGQLADQAQAWEQVVLPNWVVLWLPPEWMDAISASTAVVLPWFQSVLSELPTVAHWFGPLAWGLWGVGAVVLLAGGGALHALIASMRRATHR</sequence>
<keyword evidence="1" id="KW-1133">Transmembrane helix</keyword>
<accession>A0A1T1AQ94</accession>
<evidence type="ECO:0000256" key="2">
    <source>
        <dbReference type="SAM" id="SignalP"/>
    </source>
</evidence>
<reference evidence="3 4" key="1">
    <citation type="submission" date="2017-01" db="EMBL/GenBank/DDBJ databases">
        <title>Genome sequencing of Rhodoferax fermentans JCM 7819.</title>
        <authorList>
            <person name="Kim Y.J."/>
            <person name="Farh M.E.-A."/>
            <person name="Yang D.-C."/>
        </authorList>
    </citation>
    <scope>NUCLEOTIDE SEQUENCE [LARGE SCALE GENOMIC DNA]</scope>
    <source>
        <strain evidence="3 4">JCM 7819</strain>
    </source>
</reference>
<keyword evidence="1" id="KW-0472">Membrane</keyword>
<evidence type="ECO:0000313" key="4">
    <source>
        <dbReference type="Proteomes" id="UP000190750"/>
    </source>
</evidence>
<feature type="transmembrane region" description="Helical" evidence="1">
    <location>
        <begin position="94"/>
        <end position="117"/>
    </location>
</feature>
<dbReference type="Proteomes" id="UP000190750">
    <property type="component" value="Unassembled WGS sequence"/>
</dbReference>
<evidence type="ECO:0000313" key="3">
    <source>
        <dbReference type="EMBL" id="OOV06227.1"/>
    </source>
</evidence>
<dbReference type="RefSeq" id="WP_143541614.1">
    <property type="nucleotide sequence ID" value="NZ_MTJN01000002.1"/>
</dbReference>
<proteinExistence type="predicted"/>